<comment type="caution">
    <text evidence="4">The sequence shown here is derived from an EMBL/GenBank/DDBJ whole genome shotgun (WGS) entry which is preliminary data.</text>
</comment>
<dbReference type="PRINTS" id="PR00457">
    <property type="entry name" value="ANPEROXIDASE"/>
</dbReference>
<comment type="subcellular location">
    <subcellularLocation>
        <location evidence="1">Secreted</location>
    </subcellularLocation>
</comment>
<accession>A0AAN9ATZ5</accession>
<organism evidence="4 5">
    <name type="scientific">Littorina saxatilis</name>
    <dbReference type="NCBI Taxonomy" id="31220"/>
    <lineage>
        <taxon>Eukaryota</taxon>
        <taxon>Metazoa</taxon>
        <taxon>Spiralia</taxon>
        <taxon>Lophotrochozoa</taxon>
        <taxon>Mollusca</taxon>
        <taxon>Gastropoda</taxon>
        <taxon>Caenogastropoda</taxon>
        <taxon>Littorinimorpha</taxon>
        <taxon>Littorinoidea</taxon>
        <taxon>Littorinidae</taxon>
        <taxon>Littorina</taxon>
    </lineage>
</organism>
<dbReference type="AlphaFoldDB" id="A0AAN9ATZ5"/>
<evidence type="ECO:0000256" key="1">
    <source>
        <dbReference type="ARBA" id="ARBA00004613"/>
    </source>
</evidence>
<dbReference type="SUPFAM" id="SSF48113">
    <property type="entry name" value="Heme-dependent peroxidases"/>
    <property type="match status" value="1"/>
</dbReference>
<sequence>MIMMTMMMIDIYDAHDYVTTEDNFPPDSGNEDCVKRDDNDICFLAGDDRVNEQPALTLMHTLFLRYHYILARTLRRTWPGMKDELVFQQARAIVWAVMQNILYSEWLPILLSPSAREQHGLDLKEGKFTRNNSEMDPSIFSAFSSAVFRWVQTYCRLEESN</sequence>
<dbReference type="InterPro" id="IPR037120">
    <property type="entry name" value="Haem_peroxidase_sf_animal"/>
</dbReference>
<dbReference type="GO" id="GO:0020037">
    <property type="term" value="F:heme binding"/>
    <property type="evidence" value="ECO:0007669"/>
    <property type="project" value="InterPro"/>
</dbReference>
<keyword evidence="2" id="KW-0964">Secreted</keyword>
<evidence type="ECO:0000313" key="5">
    <source>
        <dbReference type="Proteomes" id="UP001374579"/>
    </source>
</evidence>
<evidence type="ECO:0000256" key="3">
    <source>
        <dbReference type="ARBA" id="ARBA00023180"/>
    </source>
</evidence>
<evidence type="ECO:0000313" key="4">
    <source>
        <dbReference type="EMBL" id="KAK7093270.1"/>
    </source>
</evidence>
<dbReference type="GO" id="GO:0004601">
    <property type="term" value="F:peroxidase activity"/>
    <property type="evidence" value="ECO:0007669"/>
    <property type="project" value="InterPro"/>
</dbReference>
<dbReference type="Pfam" id="PF03098">
    <property type="entry name" value="An_peroxidase"/>
    <property type="match status" value="1"/>
</dbReference>
<dbReference type="Proteomes" id="UP001374579">
    <property type="component" value="Unassembled WGS sequence"/>
</dbReference>
<keyword evidence="3" id="KW-0325">Glycoprotein</keyword>
<dbReference type="EMBL" id="JBAMIC010000019">
    <property type="protein sequence ID" value="KAK7093270.1"/>
    <property type="molecule type" value="Genomic_DNA"/>
</dbReference>
<name>A0AAN9ATZ5_9CAEN</name>
<gene>
    <name evidence="4" type="ORF">V1264_007055</name>
</gene>
<reference evidence="4 5" key="1">
    <citation type="submission" date="2024-02" db="EMBL/GenBank/DDBJ databases">
        <title>Chromosome-scale genome assembly of the rough periwinkle Littorina saxatilis.</title>
        <authorList>
            <person name="De Jode A."/>
            <person name="Faria R."/>
            <person name="Formenti G."/>
            <person name="Sims Y."/>
            <person name="Smith T.P."/>
            <person name="Tracey A."/>
            <person name="Wood J.M.D."/>
            <person name="Zagrodzka Z.B."/>
            <person name="Johannesson K."/>
            <person name="Butlin R.K."/>
            <person name="Leder E.H."/>
        </authorList>
    </citation>
    <scope>NUCLEOTIDE SEQUENCE [LARGE SCALE GENOMIC DNA]</scope>
    <source>
        <strain evidence="4">Snail1</strain>
        <tissue evidence="4">Muscle</tissue>
    </source>
</reference>
<dbReference type="PANTHER" id="PTHR11475:SF4">
    <property type="entry name" value="CHORION PEROXIDASE"/>
    <property type="match status" value="1"/>
</dbReference>
<dbReference type="InterPro" id="IPR019791">
    <property type="entry name" value="Haem_peroxidase_animal"/>
</dbReference>
<dbReference type="Gene3D" id="1.10.640.10">
    <property type="entry name" value="Haem peroxidase domain superfamily, animal type"/>
    <property type="match status" value="1"/>
</dbReference>
<evidence type="ECO:0000256" key="2">
    <source>
        <dbReference type="ARBA" id="ARBA00022525"/>
    </source>
</evidence>
<dbReference type="PANTHER" id="PTHR11475">
    <property type="entry name" value="OXIDASE/PEROXIDASE"/>
    <property type="match status" value="1"/>
</dbReference>
<keyword evidence="5" id="KW-1185">Reference proteome</keyword>
<dbReference type="PROSITE" id="PS50292">
    <property type="entry name" value="PEROXIDASE_3"/>
    <property type="match status" value="1"/>
</dbReference>
<dbReference type="GO" id="GO:0006979">
    <property type="term" value="P:response to oxidative stress"/>
    <property type="evidence" value="ECO:0007669"/>
    <property type="project" value="InterPro"/>
</dbReference>
<proteinExistence type="predicted"/>
<dbReference type="InterPro" id="IPR010255">
    <property type="entry name" value="Haem_peroxidase_sf"/>
</dbReference>
<dbReference type="GO" id="GO:0005576">
    <property type="term" value="C:extracellular region"/>
    <property type="evidence" value="ECO:0007669"/>
    <property type="project" value="UniProtKB-SubCell"/>
</dbReference>
<protein>
    <submittedName>
        <fullName evidence="4">Uncharacterized protein</fullName>
    </submittedName>
</protein>